<evidence type="ECO:0000259" key="10">
    <source>
        <dbReference type="PROSITE" id="PS51779"/>
    </source>
</evidence>
<dbReference type="InterPro" id="IPR005548">
    <property type="entry name" value="Cell_div_FtsQ/DivIB_C"/>
</dbReference>
<dbReference type="InterPro" id="IPR013685">
    <property type="entry name" value="POTRA_FtsQ_type"/>
</dbReference>
<evidence type="ECO:0000313" key="11">
    <source>
        <dbReference type="EMBL" id="PTL36427.1"/>
    </source>
</evidence>
<evidence type="ECO:0000256" key="8">
    <source>
        <dbReference type="ARBA" id="ARBA00023306"/>
    </source>
</evidence>
<gene>
    <name evidence="11" type="ORF">CLG94_05200</name>
</gene>
<dbReference type="Pfam" id="PF03799">
    <property type="entry name" value="FtsQ_DivIB_C"/>
    <property type="match status" value="1"/>
</dbReference>
<keyword evidence="7 9" id="KW-0472">Membrane</keyword>
<keyword evidence="3" id="KW-0997">Cell inner membrane</keyword>
<dbReference type="PANTHER" id="PTHR35851">
    <property type="entry name" value="CELL DIVISION PROTEIN FTSQ"/>
    <property type="match status" value="1"/>
</dbReference>
<dbReference type="GO" id="GO:0090529">
    <property type="term" value="P:cell septum assembly"/>
    <property type="evidence" value="ECO:0007669"/>
    <property type="project" value="InterPro"/>
</dbReference>
<organism evidence="11 12">
    <name type="scientific">Candidatus Methylomirabilis limnetica</name>
    <dbReference type="NCBI Taxonomy" id="2033718"/>
    <lineage>
        <taxon>Bacteria</taxon>
        <taxon>Candidatus Methylomirabilota</taxon>
        <taxon>Candidatus Methylomirabilia</taxon>
        <taxon>Candidatus Methylomirabilales</taxon>
        <taxon>Candidatus Methylomirabilaceae</taxon>
        <taxon>Candidatus Methylomirabilis</taxon>
    </lineage>
</organism>
<evidence type="ECO:0000256" key="6">
    <source>
        <dbReference type="ARBA" id="ARBA00022989"/>
    </source>
</evidence>
<dbReference type="InterPro" id="IPR034746">
    <property type="entry name" value="POTRA"/>
</dbReference>
<dbReference type="OrthoDB" id="9786750at2"/>
<evidence type="ECO:0000256" key="7">
    <source>
        <dbReference type="ARBA" id="ARBA00023136"/>
    </source>
</evidence>
<dbReference type="Pfam" id="PF08478">
    <property type="entry name" value="POTRA_1"/>
    <property type="match status" value="1"/>
</dbReference>
<proteinExistence type="predicted"/>
<keyword evidence="12" id="KW-1185">Reference proteome</keyword>
<name>A0A2T4TZ88_9BACT</name>
<comment type="subcellular location">
    <subcellularLocation>
        <location evidence="1">Membrane</location>
    </subcellularLocation>
</comment>
<keyword evidence="6 9" id="KW-1133">Transmembrane helix</keyword>
<reference evidence="12" key="2">
    <citation type="journal article" date="2018" name="Environ. Microbiol.">
        <title>Bloom of a denitrifying methanotroph, 'Candidatus Methylomirabilis limnetica', in a deep stratified lake.</title>
        <authorList>
            <person name="Graf J.S."/>
            <person name="Mayr M.J."/>
            <person name="Marchant H.K."/>
            <person name="Tienken D."/>
            <person name="Hach P.F."/>
            <person name="Brand A."/>
            <person name="Schubert C.J."/>
            <person name="Kuypers M.M."/>
            <person name="Milucka J."/>
        </authorList>
    </citation>
    <scope>NUCLEOTIDE SEQUENCE [LARGE SCALE GENOMIC DNA]</scope>
    <source>
        <strain evidence="12">Zug</strain>
    </source>
</reference>
<reference evidence="11 12" key="1">
    <citation type="submission" date="2017-09" db="EMBL/GenBank/DDBJ databases">
        <title>Bloom of a denitrifying methanotroph, Candidatus Methylomirabilis limnetica, in a deep stratified lake.</title>
        <authorList>
            <person name="Graf J.S."/>
            <person name="Marchant H.K."/>
            <person name="Tienken D."/>
            <person name="Hach P.F."/>
            <person name="Brand A."/>
            <person name="Schubert C.J."/>
            <person name="Kuypers M.M."/>
            <person name="Milucka J."/>
        </authorList>
    </citation>
    <scope>NUCLEOTIDE SEQUENCE [LARGE SCALE GENOMIC DNA]</scope>
    <source>
        <strain evidence="11 12">Zug</strain>
    </source>
</reference>
<dbReference type="Gene3D" id="3.10.20.310">
    <property type="entry name" value="membrane protein fhac"/>
    <property type="match status" value="1"/>
</dbReference>
<evidence type="ECO:0000256" key="3">
    <source>
        <dbReference type="ARBA" id="ARBA00022519"/>
    </source>
</evidence>
<dbReference type="Gene3D" id="3.40.50.11690">
    <property type="entry name" value="Cell division protein FtsQ/DivIB"/>
    <property type="match status" value="1"/>
</dbReference>
<evidence type="ECO:0000256" key="1">
    <source>
        <dbReference type="ARBA" id="ARBA00004370"/>
    </source>
</evidence>
<dbReference type="InterPro" id="IPR045335">
    <property type="entry name" value="FtsQ_C_sf"/>
</dbReference>
<evidence type="ECO:0000256" key="5">
    <source>
        <dbReference type="ARBA" id="ARBA00022692"/>
    </source>
</evidence>
<protein>
    <recommendedName>
        <fullName evidence="10">POTRA domain-containing protein</fullName>
    </recommendedName>
</protein>
<sequence length="260" mass="29107">MTRKGRRIDSRLRWGANATILSVLLVVLGWLVWQQVPRTTPMRYFLISDLIVEGNRQVPTAAIIDSLALPAHAGILQVDLKEVAAAILRNPWIKTARVSRRLPATLLVHVSERAPSAVVAVDRPYLVSEDGLILQEASPAEMSDLPMLKLHADHPLETGGRIDPARIEQGIYLWQRFHQGALGPDVQVREIQLEGDGSYTVLLDHGLPYLRFGEKDGLQQQLDRLARALEMRGTTLRELEYVDLRFSDKVIVKPLPKEGA</sequence>
<dbReference type="InterPro" id="IPR026579">
    <property type="entry name" value="FtsQ"/>
</dbReference>
<dbReference type="AlphaFoldDB" id="A0A2T4TZ88"/>
<accession>A0A2T4TZ88</accession>
<evidence type="ECO:0000256" key="9">
    <source>
        <dbReference type="SAM" id="Phobius"/>
    </source>
</evidence>
<evidence type="ECO:0000313" key="12">
    <source>
        <dbReference type="Proteomes" id="UP000241436"/>
    </source>
</evidence>
<dbReference type="PANTHER" id="PTHR35851:SF1">
    <property type="entry name" value="CELL DIVISION PROTEIN FTSQ"/>
    <property type="match status" value="1"/>
</dbReference>
<evidence type="ECO:0000256" key="4">
    <source>
        <dbReference type="ARBA" id="ARBA00022618"/>
    </source>
</evidence>
<keyword evidence="4" id="KW-0132">Cell division</keyword>
<dbReference type="EMBL" id="NVQC01000016">
    <property type="protein sequence ID" value="PTL36427.1"/>
    <property type="molecule type" value="Genomic_DNA"/>
</dbReference>
<dbReference type="GO" id="GO:0016020">
    <property type="term" value="C:membrane"/>
    <property type="evidence" value="ECO:0007669"/>
    <property type="project" value="UniProtKB-SubCell"/>
</dbReference>
<feature type="domain" description="POTRA" evidence="10">
    <location>
        <begin position="45"/>
        <end position="113"/>
    </location>
</feature>
<keyword evidence="2" id="KW-1003">Cell membrane</keyword>
<evidence type="ECO:0000256" key="2">
    <source>
        <dbReference type="ARBA" id="ARBA00022475"/>
    </source>
</evidence>
<dbReference type="Proteomes" id="UP000241436">
    <property type="component" value="Unassembled WGS sequence"/>
</dbReference>
<keyword evidence="8" id="KW-0131">Cell cycle</keyword>
<feature type="transmembrane region" description="Helical" evidence="9">
    <location>
        <begin position="12"/>
        <end position="33"/>
    </location>
</feature>
<keyword evidence="5 9" id="KW-0812">Transmembrane</keyword>
<dbReference type="RefSeq" id="WP_107561799.1">
    <property type="nucleotide sequence ID" value="NZ_NVQC01000016.1"/>
</dbReference>
<dbReference type="PROSITE" id="PS51779">
    <property type="entry name" value="POTRA"/>
    <property type="match status" value="1"/>
</dbReference>
<comment type="caution">
    <text evidence="11">The sequence shown here is derived from an EMBL/GenBank/DDBJ whole genome shotgun (WGS) entry which is preliminary data.</text>
</comment>